<evidence type="ECO:0000313" key="2">
    <source>
        <dbReference type="EMBL" id="DAD66734.1"/>
    </source>
</evidence>
<name>A0A8S5LA07_9CAUD</name>
<reference evidence="2" key="1">
    <citation type="journal article" date="2021" name="Proc. Natl. Acad. Sci. U.S.A.">
        <title>A Catalog of Tens of Thousands of Viruses from Human Metagenomes Reveals Hidden Associations with Chronic Diseases.</title>
        <authorList>
            <person name="Tisza M.J."/>
            <person name="Buck C.B."/>
        </authorList>
    </citation>
    <scope>NUCLEOTIDE SEQUENCE</scope>
    <source>
        <strain evidence="2">CtPuP5</strain>
    </source>
</reference>
<feature type="transmembrane region" description="Helical" evidence="1">
    <location>
        <begin position="35"/>
        <end position="58"/>
    </location>
</feature>
<keyword evidence="1" id="KW-1133">Transmembrane helix</keyword>
<proteinExistence type="predicted"/>
<keyword evidence="1" id="KW-0472">Membrane</keyword>
<evidence type="ECO:0000256" key="1">
    <source>
        <dbReference type="SAM" id="Phobius"/>
    </source>
</evidence>
<protein>
    <submittedName>
        <fullName evidence="2">Uncharacterized protein</fullName>
    </submittedName>
</protein>
<sequence length="67" mass="7533">MLVTGTNILYISFMIVFTLIKVIMTGTSYEETDGYIVKSILIGFIILTVIETVAIFLIGNNIQITWE</sequence>
<accession>A0A8S5LA07</accession>
<feature type="transmembrane region" description="Helical" evidence="1">
    <location>
        <begin position="7"/>
        <end position="29"/>
    </location>
</feature>
<keyword evidence="1" id="KW-0812">Transmembrane</keyword>
<organism evidence="2">
    <name type="scientific">Myoviridae sp. ctPuP5</name>
    <dbReference type="NCBI Taxonomy" id="2823543"/>
    <lineage>
        <taxon>Viruses</taxon>
        <taxon>Duplodnaviria</taxon>
        <taxon>Heunggongvirae</taxon>
        <taxon>Uroviricota</taxon>
        <taxon>Caudoviricetes</taxon>
    </lineage>
</organism>
<dbReference type="EMBL" id="BK014662">
    <property type="protein sequence ID" value="DAD66734.1"/>
    <property type="molecule type" value="Genomic_DNA"/>
</dbReference>